<dbReference type="GO" id="GO:0005886">
    <property type="term" value="C:plasma membrane"/>
    <property type="evidence" value="ECO:0007669"/>
    <property type="project" value="UniProtKB-SubCell"/>
</dbReference>
<comment type="similarity">
    <text evidence="2">Belongs to the DoxX family.</text>
</comment>
<evidence type="ECO:0000313" key="9">
    <source>
        <dbReference type="Proteomes" id="UP000035514"/>
    </source>
</evidence>
<keyword evidence="3" id="KW-1003">Cell membrane</keyword>
<dbReference type="Pfam" id="PF07681">
    <property type="entry name" value="DoxX"/>
    <property type="match status" value="1"/>
</dbReference>
<keyword evidence="5 7" id="KW-1133">Transmembrane helix</keyword>
<evidence type="ECO:0000256" key="4">
    <source>
        <dbReference type="ARBA" id="ARBA00022692"/>
    </source>
</evidence>
<evidence type="ECO:0000256" key="5">
    <source>
        <dbReference type="ARBA" id="ARBA00022989"/>
    </source>
</evidence>
<feature type="transmembrane region" description="Helical" evidence="7">
    <location>
        <begin position="57"/>
        <end position="77"/>
    </location>
</feature>
<dbReference type="PANTHER" id="PTHR33452:SF1">
    <property type="entry name" value="INNER MEMBRANE PROTEIN YPHA-RELATED"/>
    <property type="match status" value="1"/>
</dbReference>
<proteinExistence type="inferred from homology"/>
<gene>
    <name evidence="8" type="ORF">AA20_13190</name>
</gene>
<dbReference type="Proteomes" id="UP000035514">
    <property type="component" value="Unassembled WGS sequence"/>
</dbReference>
<organism evidence="8 9">
    <name type="scientific">Aliarcobacter butzleri L348</name>
    <dbReference type="NCBI Taxonomy" id="1447256"/>
    <lineage>
        <taxon>Bacteria</taxon>
        <taxon>Pseudomonadati</taxon>
        <taxon>Campylobacterota</taxon>
        <taxon>Epsilonproteobacteria</taxon>
        <taxon>Campylobacterales</taxon>
        <taxon>Arcobacteraceae</taxon>
        <taxon>Aliarcobacter</taxon>
    </lineage>
</organism>
<sequence length="146" mass="15930">MRCCESKLESILNEDIGKLILRVSIAVLMLFHGFAKLQNGIDGIKFLVTSAGLPEFFAYGVFLGEVVFPILIILGLFTRISSFFFAFTMVFAVFLAHSADIFTLGKTGGPVIELPLIYLLASVSIMFLGAGKYSLDAKYKAKACSI</sequence>
<accession>A0A0G9JQF9</accession>
<dbReference type="InterPro" id="IPR051907">
    <property type="entry name" value="DoxX-like_oxidoreductase"/>
</dbReference>
<keyword evidence="6 7" id="KW-0472">Membrane</keyword>
<feature type="transmembrane region" description="Helical" evidence="7">
    <location>
        <begin position="84"/>
        <end position="104"/>
    </location>
</feature>
<evidence type="ECO:0000256" key="2">
    <source>
        <dbReference type="ARBA" id="ARBA00006679"/>
    </source>
</evidence>
<name>A0A0G9JQF9_9BACT</name>
<dbReference type="InterPro" id="IPR032808">
    <property type="entry name" value="DoxX"/>
</dbReference>
<evidence type="ECO:0000256" key="6">
    <source>
        <dbReference type="ARBA" id="ARBA00023136"/>
    </source>
</evidence>
<keyword evidence="4 7" id="KW-0812">Transmembrane</keyword>
<comment type="subcellular location">
    <subcellularLocation>
        <location evidence="1">Cell membrane</location>
        <topology evidence="1">Multi-pass membrane protein</topology>
    </subcellularLocation>
</comment>
<dbReference type="RefSeq" id="WP_046997542.1">
    <property type="nucleotide sequence ID" value="NZ_JAIQ01000175.1"/>
</dbReference>
<evidence type="ECO:0000313" key="8">
    <source>
        <dbReference type="EMBL" id="KLD95854.1"/>
    </source>
</evidence>
<feature type="transmembrane region" description="Helical" evidence="7">
    <location>
        <begin position="20"/>
        <end position="37"/>
    </location>
</feature>
<dbReference type="PANTHER" id="PTHR33452">
    <property type="entry name" value="OXIDOREDUCTASE CATD-RELATED"/>
    <property type="match status" value="1"/>
</dbReference>
<protein>
    <submittedName>
        <fullName evidence="8">GntR family transcriptional regulator</fullName>
    </submittedName>
</protein>
<dbReference type="AlphaFoldDB" id="A0A0G9JQF9"/>
<feature type="transmembrane region" description="Helical" evidence="7">
    <location>
        <begin position="116"/>
        <end position="135"/>
    </location>
</feature>
<reference evidence="8 9" key="1">
    <citation type="submission" date="2014-01" db="EMBL/GenBank/DDBJ databases">
        <title>Development of a Comparative Genomic Fingerprinting Assay for High Resolution Genotyping of Arcobacter butzleri.</title>
        <authorList>
            <person name="Webb A.L."/>
            <person name="Inglis G.D."/>
            <person name="Kruczkiewicz P."/>
            <person name="Selinger L.B."/>
            <person name="Taboada E.N."/>
        </authorList>
    </citation>
    <scope>NUCLEOTIDE SEQUENCE [LARGE SCALE GENOMIC DNA]</scope>
    <source>
        <strain evidence="8 9">L348</strain>
    </source>
</reference>
<dbReference type="PATRIC" id="fig|1447256.3.peg.2588"/>
<dbReference type="EMBL" id="JAIQ01000175">
    <property type="protein sequence ID" value="KLD95854.1"/>
    <property type="molecule type" value="Genomic_DNA"/>
</dbReference>
<evidence type="ECO:0000256" key="1">
    <source>
        <dbReference type="ARBA" id="ARBA00004651"/>
    </source>
</evidence>
<evidence type="ECO:0000256" key="3">
    <source>
        <dbReference type="ARBA" id="ARBA00022475"/>
    </source>
</evidence>
<evidence type="ECO:0000256" key="7">
    <source>
        <dbReference type="SAM" id="Phobius"/>
    </source>
</evidence>
<comment type="caution">
    <text evidence="8">The sequence shown here is derived from an EMBL/GenBank/DDBJ whole genome shotgun (WGS) entry which is preliminary data.</text>
</comment>